<keyword evidence="3" id="KW-0067">ATP-binding</keyword>
<dbReference type="Pfam" id="PF08245">
    <property type="entry name" value="Mur_ligase_M"/>
    <property type="match status" value="1"/>
</dbReference>
<comment type="caution">
    <text evidence="7">The sequence shown here is derived from an EMBL/GenBank/DDBJ whole genome shotgun (WGS) entry which is preliminary data.</text>
</comment>
<evidence type="ECO:0000256" key="2">
    <source>
        <dbReference type="ARBA" id="ARBA00022741"/>
    </source>
</evidence>
<feature type="domain" description="Mur ligase central" evidence="6">
    <location>
        <begin position="55"/>
        <end position="228"/>
    </location>
</feature>
<dbReference type="Proteomes" id="UP000007374">
    <property type="component" value="Unassembled WGS sequence"/>
</dbReference>
<dbReference type="AlphaFoldDB" id="K2P268"/>
<keyword evidence="8" id="KW-1185">Reference proteome</keyword>
<gene>
    <name evidence="7" type="ORF">NA8A_00615</name>
</gene>
<evidence type="ECO:0000259" key="6">
    <source>
        <dbReference type="Pfam" id="PF08245"/>
    </source>
</evidence>
<evidence type="ECO:0000313" key="8">
    <source>
        <dbReference type="Proteomes" id="UP000007374"/>
    </source>
</evidence>
<name>K2P268_9HYPH</name>
<dbReference type="GO" id="GO:0016881">
    <property type="term" value="F:acid-amino acid ligase activity"/>
    <property type="evidence" value="ECO:0007669"/>
    <property type="project" value="InterPro"/>
</dbReference>
<dbReference type="InterPro" id="IPR004101">
    <property type="entry name" value="Mur_ligase_C"/>
</dbReference>
<dbReference type="GO" id="GO:0005524">
    <property type="term" value="F:ATP binding"/>
    <property type="evidence" value="ECO:0007669"/>
    <property type="project" value="UniProtKB-KW"/>
</dbReference>
<sequence>MGTSFPRIFEQLKDRSRPWRRRYGLKPLSEKLRAFALLRIAHINRRSLQARVIGITGSSGKSTTASILDHLLKGAGKVHSQIQFNTLLKLPGTINSTPPDTRFLVAEVGVTTIGSMAPMARLLRPDIAVVTKVGLEHYSAFRNRETVSAEKGKLVEVLPENGLAVLNADDPHVMSMRERTRARIVTFGWAEDADYRVMQSHVAYPDPLRVTIRCAQGTYEILTPYPSKDFWLAVTASFATAMELGLDPEMLLERFATLAPLWDRCGILKTMNGPTFIMDTVKAPNESIPAAIATLGAIEAPYKRSVIGHIADYAGNPKKPYRIAYELSREAADQVIFVGDNIHRAPATEDERANGTYKGFTTTKEAADYIKETARADELILLKGARNSHLERIGLAWTHEVRCWEQYCGLSMNCLQCGKVEVPFEEHAKMRRKERRKAWFSRRRRQPQDAAEEQKP</sequence>
<evidence type="ECO:0000256" key="3">
    <source>
        <dbReference type="ARBA" id="ARBA00022840"/>
    </source>
</evidence>
<evidence type="ECO:0000256" key="4">
    <source>
        <dbReference type="SAM" id="MobiDB-lite"/>
    </source>
</evidence>
<dbReference type="InterPro" id="IPR013221">
    <property type="entry name" value="Mur_ligase_cen"/>
</dbReference>
<dbReference type="InterPro" id="IPR051046">
    <property type="entry name" value="MurCDEF_CellWall_CoF430Synth"/>
</dbReference>
<keyword evidence="1 7" id="KW-0436">Ligase</keyword>
<dbReference type="PATRIC" id="fig|1231190.3.peg.131"/>
<dbReference type="PANTHER" id="PTHR43024:SF1">
    <property type="entry name" value="UDP-N-ACETYLMURAMOYL-TRIPEPTIDE--D-ALANYL-D-ALANINE LIGASE"/>
    <property type="match status" value="1"/>
</dbReference>
<protein>
    <submittedName>
        <fullName evidence="7">Mur ligase middle domain-containing protein</fullName>
    </submittedName>
</protein>
<proteinExistence type="predicted"/>
<dbReference type="InterPro" id="IPR036565">
    <property type="entry name" value="Mur-like_cat_sf"/>
</dbReference>
<dbReference type="SUPFAM" id="SSF53623">
    <property type="entry name" value="MurD-like peptide ligases, catalytic domain"/>
    <property type="match status" value="1"/>
</dbReference>
<feature type="domain" description="Mur ligase C-terminal" evidence="5">
    <location>
        <begin position="264"/>
        <end position="386"/>
    </location>
</feature>
<evidence type="ECO:0000259" key="5">
    <source>
        <dbReference type="Pfam" id="PF02875"/>
    </source>
</evidence>
<keyword evidence="2" id="KW-0547">Nucleotide-binding</keyword>
<dbReference type="STRING" id="721133.SAMN05216176_102122"/>
<dbReference type="EMBL" id="AMSI01000001">
    <property type="protein sequence ID" value="EKF44199.1"/>
    <property type="molecule type" value="Genomic_DNA"/>
</dbReference>
<feature type="region of interest" description="Disordered" evidence="4">
    <location>
        <begin position="431"/>
        <end position="456"/>
    </location>
</feature>
<feature type="compositionally biased region" description="Basic residues" evidence="4">
    <location>
        <begin position="431"/>
        <end position="445"/>
    </location>
</feature>
<reference evidence="7 8" key="1">
    <citation type="journal article" date="2012" name="J. Bacteriol.">
        <title>Genome Sequence of Nitratireductor indicus Type Strain C115.</title>
        <authorList>
            <person name="Lai Q."/>
            <person name="Li G."/>
            <person name="Yu Z."/>
            <person name="Shao Z."/>
        </authorList>
    </citation>
    <scope>NUCLEOTIDE SEQUENCE [LARGE SCALE GENOMIC DNA]</scope>
    <source>
        <strain evidence="7 8">C115</strain>
    </source>
</reference>
<dbReference type="Pfam" id="PF02875">
    <property type="entry name" value="Mur_ligase_C"/>
    <property type="match status" value="1"/>
</dbReference>
<dbReference type="Gene3D" id="3.40.1190.10">
    <property type="entry name" value="Mur-like, catalytic domain"/>
    <property type="match status" value="1"/>
</dbReference>
<dbReference type="Gene3D" id="3.90.190.20">
    <property type="entry name" value="Mur ligase, C-terminal domain"/>
    <property type="match status" value="1"/>
</dbReference>
<evidence type="ECO:0000313" key="7">
    <source>
        <dbReference type="EMBL" id="EKF44199.1"/>
    </source>
</evidence>
<organism evidence="7 8">
    <name type="scientific">Nitratireductor indicus C115</name>
    <dbReference type="NCBI Taxonomy" id="1231190"/>
    <lineage>
        <taxon>Bacteria</taxon>
        <taxon>Pseudomonadati</taxon>
        <taxon>Pseudomonadota</taxon>
        <taxon>Alphaproteobacteria</taxon>
        <taxon>Hyphomicrobiales</taxon>
        <taxon>Phyllobacteriaceae</taxon>
        <taxon>Nitratireductor</taxon>
    </lineage>
</organism>
<dbReference type="eggNOG" id="COG0770">
    <property type="taxonomic scope" value="Bacteria"/>
</dbReference>
<accession>K2P268</accession>
<evidence type="ECO:0000256" key="1">
    <source>
        <dbReference type="ARBA" id="ARBA00022598"/>
    </source>
</evidence>
<dbReference type="InterPro" id="IPR036615">
    <property type="entry name" value="Mur_ligase_C_dom_sf"/>
</dbReference>
<dbReference type="PANTHER" id="PTHR43024">
    <property type="entry name" value="UDP-N-ACETYLMURAMOYL-TRIPEPTIDE--D-ALANYL-D-ALANINE LIGASE"/>
    <property type="match status" value="1"/>
</dbReference>
<dbReference type="SUPFAM" id="SSF53244">
    <property type="entry name" value="MurD-like peptide ligases, peptide-binding domain"/>
    <property type="match status" value="1"/>
</dbReference>